<feature type="non-terminal residue" evidence="2">
    <location>
        <position position="1"/>
    </location>
</feature>
<evidence type="ECO:0000313" key="2">
    <source>
        <dbReference type="EMBL" id="CEK98712.1"/>
    </source>
</evidence>
<dbReference type="EMBL" id="HACG01051841">
    <property type="protein sequence ID" value="CEK98712.1"/>
    <property type="molecule type" value="Transcribed_RNA"/>
</dbReference>
<reference evidence="2" key="1">
    <citation type="submission" date="2014-12" db="EMBL/GenBank/DDBJ databases">
        <title>Insight into the proteome of Arion vulgaris.</title>
        <authorList>
            <person name="Aradska J."/>
            <person name="Bulat T."/>
            <person name="Smidak R."/>
            <person name="Sarate P."/>
            <person name="Gangsoo J."/>
            <person name="Sialana F."/>
            <person name="Bilban M."/>
            <person name="Lubec G."/>
        </authorList>
    </citation>
    <scope>NUCLEOTIDE SEQUENCE</scope>
    <source>
        <tissue evidence="2">Skin</tissue>
    </source>
</reference>
<dbReference type="AlphaFoldDB" id="A0A0B7C0I6"/>
<name>A0A0B7C0I6_9EUPU</name>
<protein>
    <submittedName>
        <fullName evidence="2">Uncharacterized protein</fullName>
    </submittedName>
</protein>
<evidence type="ECO:0000256" key="1">
    <source>
        <dbReference type="SAM" id="MobiDB-lite"/>
    </source>
</evidence>
<sequence>EHPGLDGVSLQSDGIGHAGVGQEGRHEPVVASSVKTGKASHNKKRVRAIEWMSMFFARSRDYQYSFIDCHCHIDLLYARLNITPETTFSKFRQNYSDTFPQNYEGCVAVFCHPNTFTTDNPQDQILKCISAEEGVWIA</sequence>
<proteinExistence type="predicted"/>
<feature type="region of interest" description="Disordered" evidence="1">
    <location>
        <begin position="16"/>
        <end position="38"/>
    </location>
</feature>
<feature type="non-terminal residue" evidence="2">
    <location>
        <position position="138"/>
    </location>
</feature>
<gene>
    <name evidence="2" type="primary">ORF219406</name>
</gene>
<dbReference type="PANTHER" id="PTHR46363:SF1">
    <property type="entry name" value="DEOXYRIBONUCLEASE TATDN2-RELATED"/>
    <property type="match status" value="1"/>
</dbReference>
<dbReference type="PANTHER" id="PTHR46363">
    <property type="entry name" value="DEOXYRIBONUCLEASE TATDN2-RELATED"/>
    <property type="match status" value="1"/>
</dbReference>
<organism evidence="2">
    <name type="scientific">Arion vulgaris</name>
    <dbReference type="NCBI Taxonomy" id="1028688"/>
    <lineage>
        <taxon>Eukaryota</taxon>
        <taxon>Metazoa</taxon>
        <taxon>Spiralia</taxon>
        <taxon>Lophotrochozoa</taxon>
        <taxon>Mollusca</taxon>
        <taxon>Gastropoda</taxon>
        <taxon>Heterobranchia</taxon>
        <taxon>Euthyneura</taxon>
        <taxon>Panpulmonata</taxon>
        <taxon>Eupulmonata</taxon>
        <taxon>Stylommatophora</taxon>
        <taxon>Helicina</taxon>
        <taxon>Arionoidea</taxon>
        <taxon>Arionidae</taxon>
        <taxon>Arion</taxon>
    </lineage>
</organism>
<accession>A0A0B7C0I6</accession>